<evidence type="ECO:0000313" key="3">
    <source>
        <dbReference type="Proteomes" id="UP000186806"/>
    </source>
</evidence>
<dbReference type="GO" id="GO:0008757">
    <property type="term" value="F:S-adenosylmethionine-dependent methyltransferase activity"/>
    <property type="evidence" value="ECO:0007669"/>
    <property type="project" value="InterPro"/>
</dbReference>
<keyword evidence="2" id="KW-0489">Methyltransferase</keyword>
<dbReference type="SUPFAM" id="SSF53335">
    <property type="entry name" value="S-adenosyl-L-methionine-dependent methyltransferases"/>
    <property type="match status" value="1"/>
</dbReference>
<dbReference type="Proteomes" id="UP000186806">
    <property type="component" value="Unassembled WGS sequence"/>
</dbReference>
<dbReference type="CDD" id="cd02440">
    <property type="entry name" value="AdoMet_MTases"/>
    <property type="match status" value="1"/>
</dbReference>
<accession>A0A1Q8TCZ8</accession>
<evidence type="ECO:0000259" key="1">
    <source>
        <dbReference type="Pfam" id="PF08241"/>
    </source>
</evidence>
<dbReference type="Gene3D" id="3.40.50.150">
    <property type="entry name" value="Vaccinia Virus protein VP39"/>
    <property type="match status" value="1"/>
</dbReference>
<keyword evidence="3" id="KW-1185">Reference proteome</keyword>
<dbReference type="Pfam" id="PF08241">
    <property type="entry name" value="Methyltransf_11"/>
    <property type="match status" value="1"/>
</dbReference>
<keyword evidence="2" id="KW-0808">Transferase</keyword>
<dbReference type="STRING" id="223900.GCA_000821045_00743"/>
<dbReference type="GO" id="GO:0032259">
    <property type="term" value="P:methylation"/>
    <property type="evidence" value="ECO:0007669"/>
    <property type="project" value="UniProtKB-KW"/>
</dbReference>
<evidence type="ECO:0000313" key="2">
    <source>
        <dbReference type="EMBL" id="OLO11555.1"/>
    </source>
</evidence>
<gene>
    <name evidence="2" type="ORF">BTW10_08865</name>
</gene>
<organism evidence="2 3">
    <name type="scientific">Chromohalobacter japonicus</name>
    <dbReference type="NCBI Taxonomy" id="223900"/>
    <lineage>
        <taxon>Bacteria</taxon>
        <taxon>Pseudomonadati</taxon>
        <taxon>Pseudomonadota</taxon>
        <taxon>Gammaproteobacteria</taxon>
        <taxon>Oceanospirillales</taxon>
        <taxon>Halomonadaceae</taxon>
        <taxon>Chromohalobacter</taxon>
    </lineage>
</organism>
<protein>
    <submittedName>
        <fullName evidence="2">Methyltransferase type 11</fullName>
    </submittedName>
</protein>
<dbReference type="InterPro" id="IPR013216">
    <property type="entry name" value="Methyltransf_11"/>
</dbReference>
<dbReference type="AlphaFoldDB" id="A0A1Q8TCZ8"/>
<dbReference type="InterPro" id="IPR029063">
    <property type="entry name" value="SAM-dependent_MTases_sf"/>
</dbReference>
<feature type="domain" description="Methyltransferase type 11" evidence="1">
    <location>
        <begin position="55"/>
        <end position="144"/>
    </location>
</feature>
<dbReference type="EMBL" id="MSDQ01000021">
    <property type="protein sequence ID" value="OLO11555.1"/>
    <property type="molecule type" value="Genomic_DNA"/>
</dbReference>
<dbReference type="RefSeq" id="WP_075369107.1">
    <property type="nucleotide sequence ID" value="NZ_MSDQ01000021.1"/>
</dbReference>
<reference evidence="2 3" key="1">
    <citation type="submission" date="2016-12" db="EMBL/GenBank/DDBJ databases">
        <title>Draft genome sequences of strains Salinicola socius SMB35, Salinicola sp. MH3R3-1 and Chromohalobacter sp. SMB17 from the Verkhnekamsk potash mining region of Russia.</title>
        <authorList>
            <person name="Mavrodi D.V."/>
            <person name="Olsson B.E."/>
            <person name="Korsakova E.S."/>
            <person name="Pyankova A."/>
            <person name="Mavrodi O.V."/>
            <person name="Plotnikova E.G."/>
        </authorList>
    </citation>
    <scope>NUCLEOTIDE SEQUENCE [LARGE SCALE GENOMIC DNA]</scope>
    <source>
        <strain evidence="2 3">SMB17</strain>
    </source>
</reference>
<proteinExistence type="predicted"/>
<comment type="caution">
    <text evidence="2">The sequence shown here is derived from an EMBL/GenBank/DDBJ whole genome shotgun (WGS) entry which is preliminary data.</text>
</comment>
<sequence>MPARLQAYRAMARVLGVFDTLGWRVGYRYGDRQLLEKVILPALAREVGVGHVLLVGCAWYTRDYPDFFPASRVTTLDVDPVKSAFGAERHIVADMNALAAHLPPESLDAVVCNGVLGWGLDAPGDIDTAFASTVACLRPGGQLLLGWNDIPPYNTVPPDAVTALDALYPRAIPGLDQHSLIALERNQHCYQAFQKPESRS</sequence>
<name>A0A1Q8TCZ8_9GAMM</name>